<gene>
    <name evidence="3" type="ORF">IQ217_07210</name>
</gene>
<dbReference type="Pfam" id="PF18146">
    <property type="entry name" value="CinA_KH"/>
    <property type="match status" value="1"/>
</dbReference>
<keyword evidence="4" id="KW-1185">Reference proteome</keyword>
<dbReference type="SUPFAM" id="SSF142433">
    <property type="entry name" value="CinA-like"/>
    <property type="match status" value="1"/>
</dbReference>
<dbReference type="PIRSF" id="PIRSF006728">
    <property type="entry name" value="CinA"/>
    <property type="match status" value="1"/>
</dbReference>
<dbReference type="PANTHER" id="PTHR13939">
    <property type="entry name" value="NICOTINAMIDE-NUCLEOTIDE AMIDOHYDROLASE PNCC"/>
    <property type="match status" value="1"/>
</dbReference>
<dbReference type="InterPro" id="IPR036653">
    <property type="entry name" value="CinA-like_C"/>
</dbReference>
<dbReference type="RefSeq" id="WP_194019422.1">
    <property type="nucleotide sequence ID" value="NZ_JADEVV010000015.1"/>
</dbReference>
<sequence length="415" mass="44464">MAAEIICVGTELLLGEILNSNSQYLAQELARLGIPHYFQTVVGDNPERIKQAIAIAQKRAQILIFTGGLGPTPDDLTTETIADFYQTTLQESAAVIADIEAKFAQTGRPMAANNRKQALLPVGAEVLANETGTAPGMIWHPQPDLLILTFPGVPSEMHQMWQEVAVPYLKSQGWGQTSIYSRVLRFRGIGESSLAEKVTDFFNLTNPTVAPYAGKGEVRLRVSSAASSEALAREIIDPVVDQIKAIAGLDYFGEDEDTIASVVGTLLRQRGETVAVAESCTGGGLGALLTDQPGSSDYFWGGVIAYDNQVKIKLLGVDPEIIEHCGAVGEATAEAMALGVKERLGTDWGIGVTGIAGPGGGTEQKPVGTVYVGLADPAGHTSHILLQFGDRRGREWIRYLSACQALDYLRRRLQS</sequence>
<evidence type="ECO:0000313" key="4">
    <source>
        <dbReference type="Proteomes" id="UP000658720"/>
    </source>
</evidence>
<feature type="domain" description="MoaB/Mog" evidence="2">
    <location>
        <begin position="4"/>
        <end position="172"/>
    </location>
</feature>
<dbReference type="InterPro" id="IPR041424">
    <property type="entry name" value="CinA_KH"/>
</dbReference>
<comment type="caution">
    <text evidence="3">The sequence shown here is derived from an EMBL/GenBank/DDBJ whole genome shotgun (WGS) entry which is preliminary data.</text>
</comment>
<dbReference type="NCBIfam" id="TIGR00200">
    <property type="entry name" value="cinA_nterm"/>
    <property type="match status" value="1"/>
</dbReference>
<evidence type="ECO:0000259" key="2">
    <source>
        <dbReference type="SMART" id="SM00852"/>
    </source>
</evidence>
<name>A0ABR9VQM1_9SYNC</name>
<protein>
    <recommendedName>
        <fullName evidence="1">CinA-like protein</fullName>
    </recommendedName>
</protein>
<accession>A0ABR9VQM1</accession>
<dbReference type="EMBL" id="JADEVV010000015">
    <property type="protein sequence ID" value="MBE9253644.1"/>
    <property type="molecule type" value="Genomic_DNA"/>
</dbReference>
<dbReference type="InterPro" id="IPR008136">
    <property type="entry name" value="CinA_C"/>
</dbReference>
<dbReference type="InterPro" id="IPR036425">
    <property type="entry name" value="MoaB/Mog-like_dom_sf"/>
</dbReference>
<dbReference type="Gene3D" id="3.40.980.10">
    <property type="entry name" value="MoaB/Mog-like domain"/>
    <property type="match status" value="1"/>
</dbReference>
<dbReference type="SMART" id="SM00852">
    <property type="entry name" value="MoCF_biosynth"/>
    <property type="match status" value="1"/>
</dbReference>
<dbReference type="NCBIfam" id="TIGR00199">
    <property type="entry name" value="PncC_domain"/>
    <property type="match status" value="1"/>
</dbReference>
<dbReference type="Gene3D" id="3.30.70.2860">
    <property type="match status" value="1"/>
</dbReference>
<dbReference type="HAMAP" id="MF_00226_B">
    <property type="entry name" value="CinA_B"/>
    <property type="match status" value="1"/>
</dbReference>
<evidence type="ECO:0000313" key="3">
    <source>
        <dbReference type="EMBL" id="MBE9253644.1"/>
    </source>
</evidence>
<dbReference type="InterPro" id="IPR050101">
    <property type="entry name" value="CinA"/>
</dbReference>
<dbReference type="SUPFAM" id="SSF53218">
    <property type="entry name" value="Molybdenum cofactor biosynthesis proteins"/>
    <property type="match status" value="1"/>
</dbReference>
<dbReference type="Pfam" id="PF02464">
    <property type="entry name" value="CinA"/>
    <property type="match status" value="1"/>
</dbReference>
<dbReference type="CDD" id="cd00885">
    <property type="entry name" value="cinA"/>
    <property type="match status" value="1"/>
</dbReference>
<proteinExistence type="inferred from homology"/>
<organism evidence="3 4">
    <name type="scientific">Synechocystis salina LEGE 00031</name>
    <dbReference type="NCBI Taxonomy" id="1828736"/>
    <lineage>
        <taxon>Bacteria</taxon>
        <taxon>Bacillati</taxon>
        <taxon>Cyanobacteriota</taxon>
        <taxon>Cyanophyceae</taxon>
        <taxon>Synechococcales</taxon>
        <taxon>Merismopediaceae</taxon>
        <taxon>Synechocystis</taxon>
    </lineage>
</organism>
<dbReference type="InterPro" id="IPR008135">
    <property type="entry name" value="Competence-induced_CinA"/>
</dbReference>
<dbReference type="InterPro" id="IPR001453">
    <property type="entry name" value="MoaB/Mog_dom"/>
</dbReference>
<dbReference type="NCBIfam" id="NF001813">
    <property type="entry name" value="PRK00549.1"/>
    <property type="match status" value="1"/>
</dbReference>
<dbReference type="Pfam" id="PF00994">
    <property type="entry name" value="MoCF_biosynth"/>
    <property type="match status" value="1"/>
</dbReference>
<reference evidence="3 4" key="1">
    <citation type="submission" date="2020-10" db="EMBL/GenBank/DDBJ databases">
        <authorList>
            <person name="Castelo-Branco R."/>
            <person name="Eusebio N."/>
            <person name="Adriana R."/>
            <person name="Vieira A."/>
            <person name="Brugerolle De Fraissinette N."/>
            <person name="Rezende De Castro R."/>
            <person name="Schneider M.P."/>
            <person name="Vasconcelos V."/>
            <person name="Leao P.N."/>
        </authorList>
    </citation>
    <scope>NUCLEOTIDE SEQUENCE [LARGE SCALE GENOMIC DNA]</scope>
    <source>
        <strain evidence="3 4">LEGE 00031</strain>
    </source>
</reference>
<evidence type="ECO:0000256" key="1">
    <source>
        <dbReference type="HAMAP-Rule" id="MF_00226"/>
    </source>
</evidence>
<dbReference type="PANTHER" id="PTHR13939:SF0">
    <property type="entry name" value="NMN AMIDOHYDROLASE-LIKE PROTEIN YFAY"/>
    <property type="match status" value="1"/>
</dbReference>
<comment type="similarity">
    <text evidence="1">Belongs to the CinA family.</text>
</comment>
<dbReference type="Gene3D" id="3.90.950.20">
    <property type="entry name" value="CinA-like"/>
    <property type="match status" value="1"/>
</dbReference>
<dbReference type="Proteomes" id="UP000658720">
    <property type="component" value="Unassembled WGS sequence"/>
</dbReference>